<dbReference type="Proteomes" id="UP000805614">
    <property type="component" value="Unassembled WGS sequence"/>
</dbReference>
<sequence>MSRNVVGLTPLGFRQSVWLGEALADLNPKCVFTCTYRRSIDTAAITFPDLPEGRPRRTALLDEQHYGDATYPNGAEDRRTAVSHRTCRAACLAGYRGCRAYRCTSTPLGGPKPATDAIARGAPSLR</sequence>
<evidence type="ECO:0000313" key="1">
    <source>
        <dbReference type="EMBL" id="MBC6465497.1"/>
    </source>
</evidence>
<dbReference type="InterPro" id="IPR013078">
    <property type="entry name" value="His_Pase_superF_clade-1"/>
</dbReference>
<reference evidence="1 2" key="1">
    <citation type="submission" date="2020-06" db="EMBL/GenBank/DDBJ databases">
        <title>Actinomadura xiongansis sp. nov., isolated from soil of Baiyangdian.</title>
        <authorList>
            <person name="Zhang X."/>
        </authorList>
    </citation>
    <scope>NUCLEOTIDE SEQUENCE [LARGE SCALE GENOMIC DNA]</scope>
    <source>
        <strain evidence="1 2">HBUM206468</strain>
    </source>
</reference>
<gene>
    <name evidence="1" type="ORF">HKK74_08315</name>
</gene>
<accession>A0ABR7LKW8</accession>
<comment type="caution">
    <text evidence="1">The sequence shown here is derived from an EMBL/GenBank/DDBJ whole genome shotgun (WGS) entry which is preliminary data.</text>
</comment>
<keyword evidence="2" id="KW-1185">Reference proteome</keyword>
<organism evidence="1 2">
    <name type="scientific">Actinomadura alba</name>
    <dbReference type="NCBI Taxonomy" id="406431"/>
    <lineage>
        <taxon>Bacteria</taxon>
        <taxon>Bacillati</taxon>
        <taxon>Actinomycetota</taxon>
        <taxon>Actinomycetes</taxon>
        <taxon>Streptosporangiales</taxon>
        <taxon>Thermomonosporaceae</taxon>
        <taxon>Actinomadura</taxon>
    </lineage>
</organism>
<dbReference type="RefSeq" id="WP_187242600.1">
    <property type="nucleotide sequence ID" value="NZ_BAAAOK010000015.1"/>
</dbReference>
<name>A0ABR7LKW8_9ACTN</name>
<dbReference type="Gene3D" id="3.40.50.1240">
    <property type="entry name" value="Phosphoglycerate mutase-like"/>
    <property type="match status" value="1"/>
</dbReference>
<protein>
    <submittedName>
        <fullName evidence="1">Histidine phosphatase family protein</fullName>
    </submittedName>
</protein>
<proteinExistence type="predicted"/>
<dbReference type="SUPFAM" id="SSF53254">
    <property type="entry name" value="Phosphoglycerate mutase-like"/>
    <property type="match status" value="1"/>
</dbReference>
<dbReference type="EMBL" id="JABVEC010000004">
    <property type="protein sequence ID" value="MBC6465497.1"/>
    <property type="molecule type" value="Genomic_DNA"/>
</dbReference>
<dbReference type="InterPro" id="IPR029033">
    <property type="entry name" value="His_PPase_superfam"/>
</dbReference>
<dbReference type="Pfam" id="PF00300">
    <property type="entry name" value="His_Phos_1"/>
    <property type="match status" value="1"/>
</dbReference>
<evidence type="ECO:0000313" key="2">
    <source>
        <dbReference type="Proteomes" id="UP000805614"/>
    </source>
</evidence>